<dbReference type="PANTHER" id="PTHR45913">
    <property type="entry name" value="EPM2A-INTERACTING PROTEIN 1"/>
    <property type="match status" value="1"/>
</dbReference>
<dbReference type="InterPro" id="IPR012337">
    <property type="entry name" value="RNaseH-like_sf"/>
</dbReference>
<sequence length="448" mass="51680">MPQTFRNYITDITSQVNDNKSILFYSILISQELETTSKGKDVMKIICDYFERHGIEWKRLAGFCTDGAPAMLGSRSGLATLVKEKNPSTNELHNSSPSIGIKNTARRLVEYNEIGHKDALDSEYKTLLFHTEVRWLSKGSMLARLYELREELKVFFIEMKMQHFLEQSSEPTFVMQLAYLVDIFGHLNQLNLQLQGSGNEKFEGVGNIFVFEDKLRAFLCKIDLWIAKVEEKNFQSFATLRLYELREELKVFFIEMKMQHFLEQSSEPTFVMQLAYLVDIFGHLNQLNLQLQGSGNEKLEGVGNIFVFEDKLRAFLCKIDLWIAKVEEKNFQSFATLKSLAQNDSNFKDSFESGVSLQELWCRKAISYPNIREAALRYLMVFSTTFLCEQGFSTLLLIKNKQRNWLGTSSDLRLALSKILTPRIPQLVKGIRAQKSHSDCTLINSHNK</sequence>
<name>A0AAW1HTF5_POPJA</name>
<protein>
    <recommendedName>
        <fullName evidence="3">Transposase</fullName>
    </recommendedName>
</protein>
<dbReference type="Proteomes" id="UP001458880">
    <property type="component" value="Unassembled WGS sequence"/>
</dbReference>
<gene>
    <name evidence="1" type="ORF">QE152_g39891</name>
</gene>
<evidence type="ECO:0000313" key="2">
    <source>
        <dbReference type="Proteomes" id="UP001458880"/>
    </source>
</evidence>
<dbReference type="SUPFAM" id="SSF53098">
    <property type="entry name" value="Ribonuclease H-like"/>
    <property type="match status" value="1"/>
</dbReference>
<dbReference type="EMBL" id="JASPKY010001008">
    <property type="protein sequence ID" value="KAK9679573.1"/>
    <property type="molecule type" value="Genomic_DNA"/>
</dbReference>
<dbReference type="AlphaFoldDB" id="A0AAW1HTF5"/>
<keyword evidence="2" id="KW-1185">Reference proteome</keyword>
<proteinExistence type="predicted"/>
<dbReference type="PANTHER" id="PTHR45913:SF19">
    <property type="entry name" value="LOW QUALITY PROTEIN: ZINC FINGER BED DOMAIN-CONTAINING PROTEIN 5-LIKE"/>
    <property type="match status" value="1"/>
</dbReference>
<reference evidence="1 2" key="1">
    <citation type="journal article" date="2024" name="BMC Genomics">
        <title>De novo assembly and annotation of Popillia japonica's genome with initial clues to its potential as an invasive pest.</title>
        <authorList>
            <person name="Cucini C."/>
            <person name="Boschi S."/>
            <person name="Funari R."/>
            <person name="Cardaioli E."/>
            <person name="Iannotti N."/>
            <person name="Marturano G."/>
            <person name="Paoli F."/>
            <person name="Bruttini M."/>
            <person name="Carapelli A."/>
            <person name="Frati F."/>
            <person name="Nardi F."/>
        </authorList>
    </citation>
    <scope>NUCLEOTIDE SEQUENCE [LARGE SCALE GENOMIC DNA]</scope>
    <source>
        <strain evidence="1">DMR45628</strain>
    </source>
</reference>
<evidence type="ECO:0000313" key="1">
    <source>
        <dbReference type="EMBL" id="KAK9679573.1"/>
    </source>
</evidence>
<evidence type="ECO:0008006" key="3">
    <source>
        <dbReference type="Google" id="ProtNLM"/>
    </source>
</evidence>
<accession>A0AAW1HTF5</accession>
<comment type="caution">
    <text evidence="1">The sequence shown here is derived from an EMBL/GenBank/DDBJ whole genome shotgun (WGS) entry which is preliminary data.</text>
</comment>
<organism evidence="1 2">
    <name type="scientific">Popillia japonica</name>
    <name type="common">Japanese beetle</name>
    <dbReference type="NCBI Taxonomy" id="7064"/>
    <lineage>
        <taxon>Eukaryota</taxon>
        <taxon>Metazoa</taxon>
        <taxon>Ecdysozoa</taxon>
        <taxon>Arthropoda</taxon>
        <taxon>Hexapoda</taxon>
        <taxon>Insecta</taxon>
        <taxon>Pterygota</taxon>
        <taxon>Neoptera</taxon>
        <taxon>Endopterygota</taxon>
        <taxon>Coleoptera</taxon>
        <taxon>Polyphaga</taxon>
        <taxon>Scarabaeiformia</taxon>
        <taxon>Scarabaeidae</taxon>
        <taxon>Rutelinae</taxon>
        <taxon>Popillia</taxon>
    </lineage>
</organism>